<dbReference type="PROSITE" id="PS52029">
    <property type="entry name" value="LD_TPASE"/>
    <property type="match status" value="1"/>
</dbReference>
<dbReference type="GO" id="GO:0071555">
    <property type="term" value="P:cell wall organization"/>
    <property type="evidence" value="ECO:0007669"/>
    <property type="project" value="UniProtKB-UniRule"/>
</dbReference>
<evidence type="ECO:0000256" key="6">
    <source>
        <dbReference type="ARBA" id="ARBA00023316"/>
    </source>
</evidence>
<dbReference type="AlphaFoldDB" id="A0A2W2BSF2"/>
<feature type="domain" description="L,D-TPase catalytic" evidence="9">
    <location>
        <begin position="388"/>
        <end position="560"/>
    </location>
</feature>
<comment type="similarity">
    <text evidence="2">Belongs to the YkuD family.</text>
</comment>
<dbReference type="Gene3D" id="2.40.440.10">
    <property type="entry name" value="L,D-transpeptidase catalytic domain-like"/>
    <property type="match status" value="1"/>
</dbReference>
<dbReference type="InterPro" id="IPR052905">
    <property type="entry name" value="LD-transpeptidase_YkuD-like"/>
</dbReference>
<evidence type="ECO:0000259" key="9">
    <source>
        <dbReference type="PROSITE" id="PS52029"/>
    </source>
</evidence>
<dbReference type="SUPFAM" id="SSF47090">
    <property type="entry name" value="PGBD-like"/>
    <property type="match status" value="1"/>
</dbReference>
<reference evidence="11" key="1">
    <citation type="submission" date="2018-06" db="EMBL/GenBank/DDBJ databases">
        <title>Aestuariibacter litoralis strain KCTC 52945T.</title>
        <authorList>
            <person name="Li X."/>
            <person name="Salam N."/>
            <person name="Li J.-L."/>
            <person name="Chen Y.-M."/>
            <person name="Yang Z.-W."/>
            <person name="Zhang L.-Y."/>
            <person name="Han M.-X."/>
            <person name="Xiao M."/>
            <person name="Li W.-J."/>
        </authorList>
    </citation>
    <scope>NUCLEOTIDE SEQUENCE [LARGE SCALE GENOMIC DNA]</scope>
    <source>
        <strain evidence="11">KCTC 52945</strain>
    </source>
</reference>
<dbReference type="Gene3D" id="1.10.101.10">
    <property type="entry name" value="PGBD-like superfamily/PGBD"/>
    <property type="match status" value="1"/>
</dbReference>
<proteinExistence type="inferred from homology"/>
<dbReference type="SUPFAM" id="SSF141523">
    <property type="entry name" value="L,D-transpeptidase catalytic domain-like"/>
    <property type="match status" value="1"/>
</dbReference>
<dbReference type="Pfam" id="PF01471">
    <property type="entry name" value="PG_binding_1"/>
    <property type="match status" value="1"/>
</dbReference>
<organism evidence="10 11">
    <name type="scientific">Aestuariivirga litoralis</name>
    <dbReference type="NCBI Taxonomy" id="2650924"/>
    <lineage>
        <taxon>Bacteria</taxon>
        <taxon>Pseudomonadati</taxon>
        <taxon>Pseudomonadota</taxon>
        <taxon>Alphaproteobacteria</taxon>
        <taxon>Hyphomicrobiales</taxon>
        <taxon>Aestuariivirgaceae</taxon>
        <taxon>Aestuariivirga</taxon>
    </lineage>
</organism>
<sequence length="619" mass="67104">MAAVLLGGTAPAEAASSRQKPSFIEKLFSKSGNHAAGKKRRSVFGSFKDDPVYIEDPTPNYAPKRKKVTIVDADPGGDQGYGMGNLTYVPPKLVPLSGVSLATAAPADAAAAAIYSQLAADGPSLRVLPAAREALLAEYAARSYRPIWLADGKLSARGKDVLALLASAGEEGLQPQAYLPTGLTAFDAPLPEYDAAAMARLDIDLSAAALRYARDASGGQFSPALLSRYHDVSPPWVAPDRALRVLANSPFAADYLKGLNPTHPAYAAMKKALAELRAAEAEPKDDKIADGEIVKKGGSDPRIPAVRSRLAELGFTAEPLDGMDPDLLDAELSVQLRLFQKQAGVKVTGALGPQTVAALNNAGTSGSVDKLLDNMERLRWLPRDLGNRYIFVNQAAFEARVMKDGKPEWITRVIVGKPNTQTSVFSDEMEMVVFNPSWGVPQSIIVNEYLPKLRNDPGYLDKMGFKVVTQQGKVISSRAVSWDSYGAKVPFGVQQPPGADNALGELKFLFPNAHDIYMHDTPSRNLFEQQVRAFSHGCVRVQDPRHFASVVLGWTPEEVAAKIESKSSETVRLKQKIPVHITYFTAWPDDQGNMVYYNDIYGRDRTLENARSATLVAQR</sequence>
<keyword evidence="3" id="KW-0808">Transferase</keyword>
<gene>
    <name evidence="10" type="ORF">DK847_02025</name>
</gene>
<dbReference type="PANTHER" id="PTHR41533:SF2">
    <property type="entry name" value="BLR7131 PROTEIN"/>
    <property type="match status" value="1"/>
</dbReference>
<evidence type="ECO:0000256" key="2">
    <source>
        <dbReference type="ARBA" id="ARBA00005992"/>
    </source>
</evidence>
<evidence type="ECO:0000256" key="1">
    <source>
        <dbReference type="ARBA" id="ARBA00004752"/>
    </source>
</evidence>
<dbReference type="UniPathway" id="UPA00219"/>
<evidence type="ECO:0000256" key="7">
    <source>
        <dbReference type="PROSITE-ProRule" id="PRU01373"/>
    </source>
</evidence>
<dbReference type="InterPro" id="IPR002477">
    <property type="entry name" value="Peptidoglycan-bd-like"/>
</dbReference>
<feature type="region of interest" description="Disordered" evidence="8">
    <location>
        <begin position="1"/>
        <end position="20"/>
    </location>
</feature>
<comment type="pathway">
    <text evidence="1 7">Cell wall biogenesis; peptidoglycan biosynthesis.</text>
</comment>
<dbReference type="CDD" id="cd16913">
    <property type="entry name" value="YkuD_like"/>
    <property type="match status" value="1"/>
</dbReference>
<feature type="active site" description="Proton donor/acceptor" evidence="7">
    <location>
        <position position="519"/>
    </location>
</feature>
<keyword evidence="4 7" id="KW-0133">Cell shape</keyword>
<dbReference type="InterPro" id="IPR036365">
    <property type="entry name" value="PGBD-like_sf"/>
</dbReference>
<dbReference type="EMBL" id="QKVK01000001">
    <property type="protein sequence ID" value="PZF78607.1"/>
    <property type="molecule type" value="Genomic_DNA"/>
</dbReference>
<dbReference type="Proteomes" id="UP000248795">
    <property type="component" value="Unassembled WGS sequence"/>
</dbReference>
<evidence type="ECO:0000256" key="5">
    <source>
        <dbReference type="ARBA" id="ARBA00022984"/>
    </source>
</evidence>
<name>A0A2W2BSF2_9HYPH</name>
<evidence type="ECO:0000313" key="11">
    <source>
        <dbReference type="Proteomes" id="UP000248795"/>
    </source>
</evidence>
<accession>A0A2W2BSF2</accession>
<feature type="active site" description="Nucleophile" evidence="7">
    <location>
        <position position="538"/>
    </location>
</feature>
<keyword evidence="5 7" id="KW-0573">Peptidoglycan synthesis</keyword>
<dbReference type="GO" id="GO:0009252">
    <property type="term" value="P:peptidoglycan biosynthetic process"/>
    <property type="evidence" value="ECO:0007669"/>
    <property type="project" value="UniProtKB-UniPathway"/>
</dbReference>
<keyword evidence="6 7" id="KW-0961">Cell wall biogenesis/degradation</keyword>
<evidence type="ECO:0000256" key="4">
    <source>
        <dbReference type="ARBA" id="ARBA00022960"/>
    </source>
</evidence>
<dbReference type="InterPro" id="IPR036366">
    <property type="entry name" value="PGBDSf"/>
</dbReference>
<evidence type="ECO:0000256" key="3">
    <source>
        <dbReference type="ARBA" id="ARBA00022679"/>
    </source>
</evidence>
<dbReference type="InterPro" id="IPR045380">
    <property type="entry name" value="LD_TPept_scaffold_dom"/>
</dbReference>
<dbReference type="Pfam" id="PF20142">
    <property type="entry name" value="Scaffold"/>
    <property type="match status" value="1"/>
</dbReference>
<dbReference type="InterPro" id="IPR038063">
    <property type="entry name" value="Transpep_catalytic_dom"/>
</dbReference>
<dbReference type="PANTHER" id="PTHR41533">
    <property type="entry name" value="L,D-TRANSPEPTIDASE HI_1667-RELATED"/>
    <property type="match status" value="1"/>
</dbReference>
<protein>
    <recommendedName>
        <fullName evidence="9">L,D-TPase catalytic domain-containing protein</fullName>
    </recommendedName>
</protein>
<keyword evidence="11" id="KW-1185">Reference proteome</keyword>
<evidence type="ECO:0000256" key="8">
    <source>
        <dbReference type="SAM" id="MobiDB-lite"/>
    </source>
</evidence>
<evidence type="ECO:0000313" key="10">
    <source>
        <dbReference type="EMBL" id="PZF78607.1"/>
    </source>
</evidence>
<dbReference type="Pfam" id="PF03734">
    <property type="entry name" value="YkuD"/>
    <property type="match status" value="1"/>
</dbReference>
<dbReference type="GO" id="GO:0016740">
    <property type="term" value="F:transferase activity"/>
    <property type="evidence" value="ECO:0007669"/>
    <property type="project" value="UniProtKB-KW"/>
</dbReference>
<dbReference type="InterPro" id="IPR005490">
    <property type="entry name" value="LD_TPept_cat_dom"/>
</dbReference>
<dbReference type="GO" id="GO:0008360">
    <property type="term" value="P:regulation of cell shape"/>
    <property type="evidence" value="ECO:0007669"/>
    <property type="project" value="UniProtKB-UniRule"/>
</dbReference>
<comment type="caution">
    <text evidence="10">The sequence shown here is derived from an EMBL/GenBank/DDBJ whole genome shotgun (WGS) entry which is preliminary data.</text>
</comment>
<dbReference type="GO" id="GO:0004180">
    <property type="term" value="F:carboxypeptidase activity"/>
    <property type="evidence" value="ECO:0007669"/>
    <property type="project" value="UniProtKB-ARBA"/>
</dbReference>